<evidence type="ECO:0000256" key="2">
    <source>
        <dbReference type="ARBA" id="ARBA00022515"/>
    </source>
</evidence>
<evidence type="ECO:0000256" key="3">
    <source>
        <dbReference type="ARBA" id="ARBA00022679"/>
    </source>
</evidence>
<organism evidence="17 18">
    <name type="scientific">Lactobacillus gasseri (strain ATCC 33323 / DSM 20243 / BCRC 14619 / CIP 102991 / JCM 1131 / KCTC 3163 / NCIMB 11718 / NCTC 13722 / AM63)</name>
    <dbReference type="NCBI Taxonomy" id="324831"/>
    <lineage>
        <taxon>Bacteria</taxon>
        <taxon>Bacillati</taxon>
        <taxon>Bacillota</taxon>
        <taxon>Bacilli</taxon>
        <taxon>Lactobacillales</taxon>
        <taxon>Lactobacillaceae</taxon>
        <taxon>Lactobacillus</taxon>
    </lineage>
</organism>
<evidence type="ECO:0000256" key="7">
    <source>
        <dbReference type="ARBA" id="ARBA00022771"/>
    </source>
</evidence>
<reference evidence="17 18" key="1">
    <citation type="journal article" date="2006" name="Proc. Natl. Acad. Sci. U.S.A.">
        <title>Comparative genomics of the lactic acid bacteria.</title>
        <authorList>
            <person name="Makarova K."/>
            <person name="Slesarev A."/>
            <person name="Wolf Y."/>
            <person name="Sorokin A."/>
            <person name="Mirkin B."/>
            <person name="Koonin E."/>
            <person name="Pavlov A."/>
            <person name="Pavlova N."/>
            <person name="Karamychev V."/>
            <person name="Polouchine N."/>
            <person name="Shakhova V."/>
            <person name="Grigoriev I."/>
            <person name="Lou Y."/>
            <person name="Rohksar D."/>
            <person name="Lucas S."/>
            <person name="Huang K."/>
            <person name="Goodstein D.M."/>
            <person name="Hawkins T."/>
            <person name="Plengvidhya V."/>
            <person name="Welker D."/>
            <person name="Hughes J."/>
            <person name="Goh Y."/>
            <person name="Benson A."/>
            <person name="Baldwin K."/>
            <person name="Lee J.H."/>
            <person name="Diaz-Muniz I."/>
            <person name="Dosti B."/>
            <person name="Smeianov V."/>
            <person name="Wechter W."/>
            <person name="Barabote R."/>
            <person name="Lorca G."/>
            <person name="Altermann E."/>
            <person name="Barrangou R."/>
            <person name="Ganesan B."/>
            <person name="Xie Y."/>
            <person name="Rawsthorne H."/>
            <person name="Tamir D."/>
            <person name="Parker C."/>
            <person name="Breidt F."/>
            <person name="Broadbent J."/>
            <person name="Hutkins R."/>
            <person name="O'Sullivan D."/>
            <person name="Steele J."/>
            <person name="Unlu G."/>
            <person name="Saier M."/>
            <person name="Klaenhammer T."/>
            <person name="Richardson P."/>
            <person name="Kozyavkin S."/>
            <person name="Weimer B."/>
            <person name="Mills D."/>
        </authorList>
    </citation>
    <scope>NUCLEOTIDE SEQUENCE [LARGE SCALE GENOMIC DNA]</scope>
    <source>
        <strain evidence="18">ATCC 33323 / DSM 20243 / BCRC 14619 / CIP 102991 / JCM 1131 / KCTC 3163 / NCIMB 11718 / NCTC 13722 / AM63</strain>
    </source>
</reference>
<keyword evidence="6 12" id="KW-0479">Metal-binding</keyword>
<dbReference type="Gene3D" id="3.90.580.10">
    <property type="entry name" value="Zinc finger, CHC2-type domain"/>
    <property type="match status" value="1"/>
</dbReference>
<dbReference type="SMART" id="SM00493">
    <property type="entry name" value="TOPRIM"/>
    <property type="match status" value="1"/>
</dbReference>
<dbReference type="FunFam" id="3.90.580.10:FF:000001">
    <property type="entry name" value="DNA primase"/>
    <property type="match status" value="1"/>
</dbReference>
<evidence type="ECO:0000313" key="17">
    <source>
        <dbReference type="EMBL" id="ABJ60486.1"/>
    </source>
</evidence>
<evidence type="ECO:0000256" key="9">
    <source>
        <dbReference type="ARBA" id="ARBA00022842"/>
    </source>
</evidence>
<comment type="cofactor">
    <cofactor evidence="12 13 14">
        <name>Zn(2+)</name>
        <dbReference type="ChEBI" id="CHEBI:29105"/>
    </cofactor>
    <text evidence="12 13 14">Binds 1 zinc ion per monomer.</text>
</comment>
<keyword evidence="8 12" id="KW-0862">Zinc</keyword>
<comment type="domain">
    <text evidence="12">Contains an N-terminal zinc-binding domain, a central core domain that contains the primase activity, and a C-terminal DnaB-binding domain.</text>
</comment>
<dbReference type="Gene3D" id="1.10.860.10">
    <property type="entry name" value="DNAb Helicase, Chain A"/>
    <property type="match status" value="1"/>
</dbReference>
<dbReference type="Gene3D" id="1.20.50.20">
    <property type="entry name" value="DnaG, RNA polymerase domain, helical bundle"/>
    <property type="match status" value="1"/>
</dbReference>
<feature type="coiled-coil region" evidence="15">
    <location>
        <begin position="553"/>
        <end position="592"/>
    </location>
</feature>
<evidence type="ECO:0000256" key="14">
    <source>
        <dbReference type="PIRSR" id="PIRSR002811-1"/>
    </source>
</evidence>
<evidence type="ECO:0000256" key="11">
    <source>
        <dbReference type="ARBA" id="ARBA00023163"/>
    </source>
</evidence>
<evidence type="ECO:0000256" key="6">
    <source>
        <dbReference type="ARBA" id="ARBA00022723"/>
    </source>
</evidence>
<comment type="function">
    <text evidence="12 13">RNA polymerase that catalyzes the synthesis of short RNA molecules used as primers for DNA polymerase during DNA replication.</text>
</comment>
<feature type="domain" description="Toprim" evidence="16">
    <location>
        <begin position="259"/>
        <end position="343"/>
    </location>
</feature>
<dbReference type="GO" id="GO:1990077">
    <property type="term" value="C:primosome complex"/>
    <property type="evidence" value="ECO:0007669"/>
    <property type="project" value="UniProtKB-KW"/>
</dbReference>
<keyword evidence="2 12" id="KW-0639">Primosome</keyword>
<dbReference type="EC" id="2.7.7.101" evidence="12"/>
<protein>
    <recommendedName>
        <fullName evidence="12 13">DNA primase</fullName>
        <ecNumber evidence="12">2.7.7.101</ecNumber>
    </recommendedName>
</protein>
<dbReference type="InterPro" id="IPR034151">
    <property type="entry name" value="TOPRIM_DnaG_bac"/>
</dbReference>
<sequence length="606" mass="69638">MMAGRIPEQFIDEVRNSVDIVDVISQYVSLEKKGKDYLGLCPFHQEKTPSFTVSEGKQFFKCFGCGKGGNVFKFLMYQDHLTFPESVKKAAELAHLQMPEGYGEAAKPLSPLKKMYRQATEFYQHILLTTKVGERALEYARKRELTDDLLKHFKVGYAPDDDKILLTYLQQKKEYTDNDLRESGLFIESQDGQLFDRFRDRLMFPLGDESGYTVGFSGRRISNDKTIAKYMNSPETKIFNKSKLLFHFAEAKKAARSEKHLILYEGYMDVIAAYKAGIQSGVASMGTSLTTEQVYMLRRITPNILVNYDGDPPGIHAAERATKLFGQVQGFNLGIIVLPENLDPDEYVKKYGKEKYRAEVAGALSSTDFLLERLANQYNLHNDREKLTYITAAVQMIAGLNDPVAADLYLDKLARQTGVTRESLKVTFVRERRKLQRARNHQQAYQASTLMENIGETAEPKEAQAGTDSETRNPALDRLLYLFIHSDEARDYLLSRQFLFPDERYAKLAEFWLKYHQTHDEAEVKGFIDFIPEELQGIIINMEMITMPPDYSKRELDDQLRALEKSKIDEQLNDLLNQLKEAQRKQDNSLELEIAQKVIALRRKKF</sequence>
<dbReference type="GO" id="GO:0003677">
    <property type="term" value="F:DNA binding"/>
    <property type="evidence" value="ECO:0007669"/>
    <property type="project" value="UniProtKB-KW"/>
</dbReference>
<dbReference type="SUPFAM" id="SSF57783">
    <property type="entry name" value="Zinc beta-ribbon"/>
    <property type="match status" value="1"/>
</dbReference>
<dbReference type="InterPro" id="IPR002694">
    <property type="entry name" value="Znf_CHC2"/>
</dbReference>
<dbReference type="InterPro" id="IPR013264">
    <property type="entry name" value="DNAG_N"/>
</dbReference>
<evidence type="ECO:0000256" key="5">
    <source>
        <dbReference type="ARBA" id="ARBA00022705"/>
    </source>
</evidence>
<dbReference type="GO" id="GO:0008270">
    <property type="term" value="F:zinc ion binding"/>
    <property type="evidence" value="ECO:0007669"/>
    <property type="project" value="UniProtKB-UniRule"/>
</dbReference>
<dbReference type="Gene3D" id="3.40.1360.10">
    <property type="match status" value="1"/>
</dbReference>
<dbReference type="HAMAP" id="MF_00974">
    <property type="entry name" value="DNA_primase_DnaG"/>
    <property type="match status" value="1"/>
</dbReference>
<keyword evidence="15" id="KW-0175">Coiled coil</keyword>
<dbReference type="PANTHER" id="PTHR30313">
    <property type="entry name" value="DNA PRIMASE"/>
    <property type="match status" value="1"/>
</dbReference>
<dbReference type="GO" id="GO:0003899">
    <property type="term" value="F:DNA-directed RNA polymerase activity"/>
    <property type="evidence" value="ECO:0007669"/>
    <property type="project" value="UniProtKB-UniRule"/>
</dbReference>
<dbReference type="InterPro" id="IPR037068">
    <property type="entry name" value="DNA_primase_core_N_sf"/>
</dbReference>
<dbReference type="GO" id="GO:0005737">
    <property type="term" value="C:cytoplasm"/>
    <property type="evidence" value="ECO:0007669"/>
    <property type="project" value="TreeGrafter"/>
</dbReference>
<dbReference type="InterPro" id="IPR019475">
    <property type="entry name" value="DNA_primase_DnaB-bd"/>
</dbReference>
<dbReference type="InterPro" id="IPR050219">
    <property type="entry name" value="DnaG_primase"/>
</dbReference>
<evidence type="ECO:0000256" key="12">
    <source>
        <dbReference type="HAMAP-Rule" id="MF_00974"/>
    </source>
</evidence>
<comment type="subunit">
    <text evidence="12">Monomer. Interacts with DnaB.</text>
</comment>
<name>A0A805ZZE6_LACGA</name>
<dbReference type="GO" id="GO:0006269">
    <property type="term" value="P:DNA replication, synthesis of primer"/>
    <property type="evidence" value="ECO:0007669"/>
    <property type="project" value="UniProtKB-UniRule"/>
</dbReference>
<evidence type="ECO:0000256" key="1">
    <source>
        <dbReference type="ARBA" id="ARBA00022478"/>
    </source>
</evidence>
<keyword evidence="4 12" id="KW-0548">Nucleotidyltransferase</keyword>
<dbReference type="NCBIfam" id="TIGR01391">
    <property type="entry name" value="dnaG"/>
    <property type="match status" value="1"/>
</dbReference>
<dbReference type="PIRSF" id="PIRSF002811">
    <property type="entry name" value="DnaG"/>
    <property type="match status" value="1"/>
</dbReference>
<evidence type="ECO:0000256" key="4">
    <source>
        <dbReference type="ARBA" id="ARBA00022695"/>
    </source>
</evidence>
<accession>A0A805ZZE6</accession>
<keyword evidence="10 12" id="KW-0238">DNA-binding</keyword>
<dbReference type="Pfam" id="PF10410">
    <property type="entry name" value="DnaB_bind"/>
    <property type="match status" value="1"/>
</dbReference>
<evidence type="ECO:0000256" key="13">
    <source>
        <dbReference type="PIRNR" id="PIRNR002811"/>
    </source>
</evidence>
<dbReference type="EMBL" id="CP000413">
    <property type="protein sequence ID" value="ABJ60486.1"/>
    <property type="molecule type" value="Genomic_DNA"/>
</dbReference>
<dbReference type="Pfam" id="PF13155">
    <property type="entry name" value="Toprim_2"/>
    <property type="match status" value="1"/>
</dbReference>
<dbReference type="Gene3D" id="3.90.980.10">
    <property type="entry name" value="DNA primase, catalytic core, N-terminal domain"/>
    <property type="match status" value="1"/>
</dbReference>
<keyword evidence="9" id="KW-0460">Magnesium</keyword>
<gene>
    <name evidence="12" type="primary">dnaG</name>
    <name evidence="17" type="ordered locus">LGAS_1114</name>
</gene>
<dbReference type="InterPro" id="IPR030846">
    <property type="entry name" value="DnaG_bac"/>
</dbReference>
<evidence type="ECO:0000259" key="16">
    <source>
        <dbReference type="PROSITE" id="PS50880"/>
    </source>
</evidence>
<keyword evidence="1 12" id="KW-0240">DNA-directed RNA polymerase</keyword>
<dbReference type="AlphaFoldDB" id="A0A805ZZE6"/>
<keyword evidence="7 12" id="KW-0863">Zinc-finger</keyword>
<comment type="catalytic activity">
    <reaction evidence="12">
        <text>ssDNA + n NTP = ssDNA/pppN(pN)n-1 hybrid + (n-1) diphosphate.</text>
        <dbReference type="EC" id="2.7.7.101"/>
    </reaction>
</comment>
<dbReference type="PROSITE" id="PS50880">
    <property type="entry name" value="TOPRIM"/>
    <property type="match status" value="1"/>
</dbReference>
<feature type="zinc finger region" description="CHC2-type" evidence="12 14">
    <location>
        <begin position="41"/>
        <end position="65"/>
    </location>
</feature>
<dbReference type="Pfam" id="PF08275">
    <property type="entry name" value="DNAG_N"/>
    <property type="match status" value="1"/>
</dbReference>
<dbReference type="KEGG" id="lga:LGAS_1114"/>
<dbReference type="Proteomes" id="UP000000664">
    <property type="component" value="Chromosome"/>
</dbReference>
<comment type="similarity">
    <text evidence="12 13">Belongs to the DnaG primase family.</text>
</comment>
<evidence type="ECO:0000256" key="8">
    <source>
        <dbReference type="ARBA" id="ARBA00022833"/>
    </source>
</evidence>
<dbReference type="InterPro" id="IPR006295">
    <property type="entry name" value="DNA_primase_DnaG"/>
</dbReference>
<dbReference type="SMART" id="SM00400">
    <property type="entry name" value="ZnF_CHCC"/>
    <property type="match status" value="1"/>
</dbReference>
<dbReference type="CDD" id="cd03364">
    <property type="entry name" value="TOPRIM_DnaG_primases"/>
    <property type="match status" value="1"/>
</dbReference>
<dbReference type="InterPro" id="IPR006171">
    <property type="entry name" value="TOPRIM_dom"/>
</dbReference>
<dbReference type="InterPro" id="IPR016136">
    <property type="entry name" value="DNA_helicase_N/primase_C"/>
</dbReference>
<keyword evidence="3 12" id="KW-0808">Transferase</keyword>
<keyword evidence="11 12" id="KW-0804">Transcription</keyword>
<evidence type="ECO:0000256" key="15">
    <source>
        <dbReference type="SAM" id="Coils"/>
    </source>
</evidence>
<proteinExistence type="inferred from homology"/>
<keyword evidence="5 12" id="KW-0235">DNA replication</keyword>
<dbReference type="InterPro" id="IPR036977">
    <property type="entry name" value="DNA_primase_Znf_CHC2"/>
</dbReference>
<dbReference type="PANTHER" id="PTHR30313:SF2">
    <property type="entry name" value="DNA PRIMASE"/>
    <property type="match status" value="1"/>
</dbReference>
<evidence type="ECO:0000256" key="10">
    <source>
        <dbReference type="ARBA" id="ARBA00023125"/>
    </source>
</evidence>
<dbReference type="Pfam" id="PF01807">
    <property type="entry name" value="Zn_ribbon_DnaG"/>
    <property type="match status" value="1"/>
</dbReference>
<dbReference type="SUPFAM" id="SSF56731">
    <property type="entry name" value="DNA primase core"/>
    <property type="match status" value="1"/>
</dbReference>
<dbReference type="GO" id="GO:0000428">
    <property type="term" value="C:DNA-directed RNA polymerase complex"/>
    <property type="evidence" value="ECO:0007669"/>
    <property type="project" value="UniProtKB-KW"/>
</dbReference>
<evidence type="ECO:0000313" key="18">
    <source>
        <dbReference type="Proteomes" id="UP000000664"/>
    </source>
</evidence>